<feature type="compositionally biased region" description="Low complexity" evidence="4">
    <location>
        <begin position="332"/>
        <end position="342"/>
    </location>
</feature>
<dbReference type="GO" id="GO:0000976">
    <property type="term" value="F:transcription cis-regulatory region binding"/>
    <property type="evidence" value="ECO:0007669"/>
    <property type="project" value="TreeGrafter"/>
</dbReference>
<dbReference type="AlphaFoldDB" id="A0A2U8VMA8"/>
<dbReference type="KEGG" id="meti:DK427_02880"/>
<organism evidence="6 7">
    <name type="scientific">Methylobacterium radiodurans</name>
    <dbReference type="NCBI Taxonomy" id="2202828"/>
    <lineage>
        <taxon>Bacteria</taxon>
        <taxon>Pseudomonadati</taxon>
        <taxon>Pseudomonadota</taxon>
        <taxon>Alphaproteobacteria</taxon>
        <taxon>Hyphomicrobiales</taxon>
        <taxon>Methylobacteriaceae</taxon>
        <taxon>Methylobacterium</taxon>
    </lineage>
</organism>
<accession>A0A2U8VMA8</accession>
<dbReference type="PANTHER" id="PTHR47894:SF4">
    <property type="entry name" value="HTH-TYPE TRANSCRIPTIONAL REGULATOR GADX"/>
    <property type="match status" value="1"/>
</dbReference>
<evidence type="ECO:0000313" key="6">
    <source>
        <dbReference type="EMBL" id="AWN34815.1"/>
    </source>
</evidence>
<dbReference type="PROSITE" id="PS01124">
    <property type="entry name" value="HTH_ARAC_FAMILY_2"/>
    <property type="match status" value="1"/>
</dbReference>
<evidence type="ECO:0000256" key="2">
    <source>
        <dbReference type="ARBA" id="ARBA00023125"/>
    </source>
</evidence>
<feature type="region of interest" description="Disordered" evidence="4">
    <location>
        <begin position="321"/>
        <end position="342"/>
    </location>
</feature>
<dbReference type="Pfam" id="PF12625">
    <property type="entry name" value="Arabinose_bd"/>
    <property type="match status" value="1"/>
</dbReference>
<evidence type="ECO:0000256" key="1">
    <source>
        <dbReference type="ARBA" id="ARBA00023015"/>
    </source>
</evidence>
<reference evidence="6 7" key="1">
    <citation type="submission" date="2018-05" db="EMBL/GenBank/DDBJ databases">
        <title>Complete Genome Sequence of Methylobacterium sp. 17Sr1-43.</title>
        <authorList>
            <person name="Srinivasan S."/>
        </authorList>
    </citation>
    <scope>NUCLEOTIDE SEQUENCE [LARGE SCALE GENOMIC DNA]</scope>
    <source>
        <strain evidence="6 7">17Sr1-43</strain>
    </source>
</reference>
<dbReference type="Gene3D" id="1.10.10.60">
    <property type="entry name" value="Homeodomain-like"/>
    <property type="match status" value="1"/>
</dbReference>
<gene>
    <name evidence="6" type="ORF">DK427_02880</name>
</gene>
<evidence type="ECO:0000256" key="4">
    <source>
        <dbReference type="SAM" id="MobiDB-lite"/>
    </source>
</evidence>
<sequence length="342" mass="36328">MPAHGLTRARTMGPIADAVAAAGGSVRRVFGRAGMPLTLLDTPDRLILLRDQLALVEAAIREIGDAALPARLSTRAGIVGLGPIGVQVQSAETLGAALGRVEIVTPVLLQTATLTGVRCHGTEAFYSYEVAERIEIGRQANEILALGYLLGTARHFLGAGWRPKRAVVTGAWLPARGEIEALFGCEVALGPRAGLVFPAPLLGALNPRRIHPAREGGMEGAPIDDGLAGCVAHVIALDLDEGGPSIDRVARRLGLSRRTLQRRLEEAGTCYADIHRRVMLRRASERLAETTLGIGRIAAELGYGDAAHFTRAFLGWTGATPSQWRRHHSSRSRLASSKPGQA</sequence>
<dbReference type="Proteomes" id="UP000246058">
    <property type="component" value="Chromosome"/>
</dbReference>
<evidence type="ECO:0000313" key="7">
    <source>
        <dbReference type="Proteomes" id="UP000246058"/>
    </source>
</evidence>
<dbReference type="SUPFAM" id="SSF46689">
    <property type="entry name" value="Homeodomain-like"/>
    <property type="match status" value="2"/>
</dbReference>
<dbReference type="InterPro" id="IPR032687">
    <property type="entry name" value="AraC-type_N"/>
</dbReference>
<evidence type="ECO:0000256" key="3">
    <source>
        <dbReference type="ARBA" id="ARBA00023163"/>
    </source>
</evidence>
<keyword evidence="7" id="KW-1185">Reference proteome</keyword>
<proteinExistence type="predicted"/>
<evidence type="ECO:0000259" key="5">
    <source>
        <dbReference type="PROSITE" id="PS01124"/>
    </source>
</evidence>
<dbReference type="Pfam" id="PF12833">
    <property type="entry name" value="HTH_18"/>
    <property type="match status" value="1"/>
</dbReference>
<dbReference type="InterPro" id="IPR018060">
    <property type="entry name" value="HTH_AraC"/>
</dbReference>
<name>A0A2U8VMA8_9HYPH</name>
<keyword evidence="2" id="KW-0238">DNA-binding</keyword>
<feature type="domain" description="HTH araC/xylS-type" evidence="5">
    <location>
        <begin position="229"/>
        <end position="327"/>
    </location>
</feature>
<dbReference type="SMART" id="SM00342">
    <property type="entry name" value="HTH_ARAC"/>
    <property type="match status" value="1"/>
</dbReference>
<dbReference type="PANTHER" id="PTHR47894">
    <property type="entry name" value="HTH-TYPE TRANSCRIPTIONAL REGULATOR GADX"/>
    <property type="match status" value="1"/>
</dbReference>
<dbReference type="EMBL" id="CP029551">
    <property type="protein sequence ID" value="AWN34815.1"/>
    <property type="molecule type" value="Genomic_DNA"/>
</dbReference>
<dbReference type="GO" id="GO:0005829">
    <property type="term" value="C:cytosol"/>
    <property type="evidence" value="ECO:0007669"/>
    <property type="project" value="TreeGrafter"/>
</dbReference>
<dbReference type="InterPro" id="IPR009057">
    <property type="entry name" value="Homeodomain-like_sf"/>
</dbReference>
<dbReference type="OrthoDB" id="9805730at2"/>
<keyword evidence="3" id="KW-0804">Transcription</keyword>
<keyword evidence="1" id="KW-0805">Transcription regulation</keyword>
<protein>
    <submittedName>
        <fullName evidence="6">AraC family transcriptional regulator</fullName>
    </submittedName>
</protein>
<dbReference type="GO" id="GO:0003700">
    <property type="term" value="F:DNA-binding transcription factor activity"/>
    <property type="evidence" value="ECO:0007669"/>
    <property type="project" value="InterPro"/>
</dbReference>